<dbReference type="Proteomes" id="UP000315949">
    <property type="component" value="Unassembled WGS sequence"/>
</dbReference>
<sequence length="103" mass="10716">MTQLTLQSDLGIERVADLQAALQPHLDADAPLELAGDRVERVHAAGLQLLHAFVRDRAARGRRTTIVHPSPALAEAARQLALAASLGVDGDAPRSANAPGATA</sequence>
<gene>
    <name evidence="2" type="ORF">FQY79_11900</name>
</gene>
<organism evidence="2 3">
    <name type="scientific">Luteimonas wenzhouensis</name>
    <dbReference type="NCBI Taxonomy" id="2599615"/>
    <lineage>
        <taxon>Bacteria</taxon>
        <taxon>Pseudomonadati</taxon>
        <taxon>Pseudomonadota</taxon>
        <taxon>Gammaproteobacteria</taxon>
        <taxon>Lysobacterales</taxon>
        <taxon>Lysobacteraceae</taxon>
        <taxon>Luteimonas</taxon>
    </lineage>
</organism>
<dbReference type="OrthoDB" id="7068790at2"/>
<dbReference type="SUPFAM" id="SSF52091">
    <property type="entry name" value="SpoIIaa-like"/>
    <property type="match status" value="1"/>
</dbReference>
<dbReference type="InterPro" id="IPR058548">
    <property type="entry name" value="MlaB-like_STAS"/>
</dbReference>
<evidence type="ECO:0000313" key="2">
    <source>
        <dbReference type="EMBL" id="TWT18004.1"/>
    </source>
</evidence>
<dbReference type="Gene3D" id="3.30.750.24">
    <property type="entry name" value="STAS domain"/>
    <property type="match status" value="1"/>
</dbReference>
<feature type="domain" description="MlaB-like STAS" evidence="1">
    <location>
        <begin position="4"/>
        <end position="82"/>
    </location>
</feature>
<comment type="caution">
    <text evidence="2">The sequence shown here is derived from an EMBL/GenBank/DDBJ whole genome shotgun (WGS) entry which is preliminary data.</text>
</comment>
<evidence type="ECO:0000313" key="3">
    <source>
        <dbReference type="Proteomes" id="UP000315949"/>
    </source>
</evidence>
<evidence type="ECO:0000259" key="1">
    <source>
        <dbReference type="Pfam" id="PF13466"/>
    </source>
</evidence>
<reference evidence="2 3" key="1">
    <citation type="submission" date="2019-07" db="EMBL/GenBank/DDBJ databases">
        <title>Luteimonas sp. YD-1 nov., isolated from acidic soil.</title>
        <authorList>
            <person name="Zhou J."/>
        </authorList>
    </citation>
    <scope>NUCLEOTIDE SEQUENCE [LARGE SCALE GENOMIC DNA]</scope>
    <source>
        <strain evidence="2 3">YD-1</strain>
    </source>
</reference>
<name>A0A5C5TW64_9GAMM</name>
<dbReference type="EMBL" id="VOHE01000006">
    <property type="protein sequence ID" value="TWT18004.1"/>
    <property type="molecule type" value="Genomic_DNA"/>
</dbReference>
<keyword evidence="3" id="KW-1185">Reference proteome</keyword>
<dbReference type="RefSeq" id="WP_146313121.1">
    <property type="nucleotide sequence ID" value="NZ_VOHE01000006.1"/>
</dbReference>
<protein>
    <submittedName>
        <fullName evidence="2">STAS domain-containing protein</fullName>
    </submittedName>
</protein>
<accession>A0A5C5TW64</accession>
<dbReference type="InterPro" id="IPR036513">
    <property type="entry name" value="STAS_dom_sf"/>
</dbReference>
<dbReference type="AlphaFoldDB" id="A0A5C5TW64"/>
<dbReference type="Pfam" id="PF13466">
    <property type="entry name" value="STAS_2"/>
    <property type="match status" value="1"/>
</dbReference>
<proteinExistence type="predicted"/>